<dbReference type="HOGENOM" id="CLU_012893_1_2_1"/>
<dbReference type="PANTHER" id="PTHR11206">
    <property type="entry name" value="MULTIDRUG RESISTANCE PROTEIN"/>
    <property type="match status" value="1"/>
</dbReference>
<evidence type="ECO:0000256" key="6">
    <source>
        <dbReference type="SAM" id="Phobius"/>
    </source>
</evidence>
<feature type="transmembrane region" description="Helical" evidence="6">
    <location>
        <begin position="220"/>
        <end position="244"/>
    </location>
</feature>
<keyword evidence="5 6" id="KW-0472">Membrane</keyword>
<comment type="similarity">
    <text evidence="2">Belongs to the multi antimicrobial extrusion (MATE) (TC 2.A.66.1) family.</text>
</comment>
<dbReference type="EMBL" id="CH981532">
    <property type="protein sequence ID" value="EDK47055.1"/>
    <property type="molecule type" value="Genomic_DNA"/>
</dbReference>
<dbReference type="NCBIfam" id="TIGR00797">
    <property type="entry name" value="matE"/>
    <property type="match status" value="1"/>
</dbReference>
<dbReference type="KEGG" id="lel:PVL30_002333"/>
<dbReference type="InterPro" id="IPR002528">
    <property type="entry name" value="MATE_fam"/>
</dbReference>
<dbReference type="Proteomes" id="UP000001996">
    <property type="component" value="Unassembled WGS sequence"/>
</dbReference>
<accession>A5E6J7</accession>
<feature type="transmembrane region" description="Helical" evidence="6">
    <location>
        <begin position="43"/>
        <end position="65"/>
    </location>
</feature>
<name>A5E6J7_LODEL</name>
<dbReference type="CDD" id="cd13132">
    <property type="entry name" value="MATE_eukaryotic"/>
    <property type="match status" value="1"/>
</dbReference>
<evidence type="ECO:0000256" key="1">
    <source>
        <dbReference type="ARBA" id="ARBA00004141"/>
    </source>
</evidence>
<dbReference type="AlphaFoldDB" id="A5E6J7"/>
<dbReference type="GO" id="GO:0016020">
    <property type="term" value="C:membrane"/>
    <property type="evidence" value="ECO:0007669"/>
    <property type="project" value="UniProtKB-SubCell"/>
</dbReference>
<dbReference type="eggNOG" id="KOG1347">
    <property type="taxonomic scope" value="Eukaryota"/>
</dbReference>
<dbReference type="GO" id="GO:1990961">
    <property type="term" value="P:xenobiotic detoxification by transmembrane export across the plasma membrane"/>
    <property type="evidence" value="ECO:0007669"/>
    <property type="project" value="InterPro"/>
</dbReference>
<reference evidence="7 8" key="1">
    <citation type="journal article" date="2009" name="Nature">
        <title>Evolution of pathogenicity and sexual reproduction in eight Candida genomes.</title>
        <authorList>
            <person name="Butler G."/>
            <person name="Rasmussen M.D."/>
            <person name="Lin M.F."/>
            <person name="Santos M.A."/>
            <person name="Sakthikumar S."/>
            <person name="Munro C.A."/>
            <person name="Rheinbay E."/>
            <person name="Grabherr M."/>
            <person name="Forche A."/>
            <person name="Reedy J.L."/>
            <person name="Agrafioti I."/>
            <person name="Arnaud M.B."/>
            <person name="Bates S."/>
            <person name="Brown A.J."/>
            <person name="Brunke S."/>
            <person name="Costanzo M.C."/>
            <person name="Fitzpatrick D.A."/>
            <person name="de Groot P.W."/>
            <person name="Harris D."/>
            <person name="Hoyer L.L."/>
            <person name="Hube B."/>
            <person name="Klis F.M."/>
            <person name="Kodira C."/>
            <person name="Lennard N."/>
            <person name="Logue M.E."/>
            <person name="Martin R."/>
            <person name="Neiman A.M."/>
            <person name="Nikolaou E."/>
            <person name="Quail M.A."/>
            <person name="Quinn J."/>
            <person name="Santos M.C."/>
            <person name="Schmitzberger F.F."/>
            <person name="Sherlock G."/>
            <person name="Shah P."/>
            <person name="Silverstein K.A."/>
            <person name="Skrzypek M.S."/>
            <person name="Soll D."/>
            <person name="Staggs R."/>
            <person name="Stansfield I."/>
            <person name="Stumpf M.P."/>
            <person name="Sudbery P.E."/>
            <person name="Srikantha T."/>
            <person name="Zeng Q."/>
            <person name="Berman J."/>
            <person name="Berriman M."/>
            <person name="Heitman J."/>
            <person name="Gow N.A."/>
            <person name="Lorenz M.C."/>
            <person name="Birren B.W."/>
            <person name="Kellis M."/>
            <person name="Cuomo C.A."/>
        </authorList>
    </citation>
    <scope>NUCLEOTIDE SEQUENCE [LARGE SCALE GENOMIC DNA]</scope>
    <source>
        <strain evidence="8">ATCC 11503 / BCRC 21390 / CBS 2605 / JCM 1781 / NBRC 1676 / NRRL YB-4239</strain>
    </source>
</reference>
<keyword evidence="4 6" id="KW-1133">Transmembrane helix</keyword>
<protein>
    <recommendedName>
        <fullName evidence="9">MATE efflux family protein</fullName>
    </recommendedName>
</protein>
<feature type="transmembrane region" description="Helical" evidence="6">
    <location>
        <begin position="413"/>
        <end position="430"/>
    </location>
</feature>
<evidence type="ECO:0008006" key="9">
    <source>
        <dbReference type="Google" id="ProtNLM"/>
    </source>
</evidence>
<organism evidence="7 8">
    <name type="scientific">Lodderomyces elongisporus (strain ATCC 11503 / CBS 2605 / JCM 1781 / NBRC 1676 / NRRL YB-4239)</name>
    <name type="common">Yeast</name>
    <name type="synonym">Saccharomyces elongisporus</name>
    <dbReference type="NCBI Taxonomy" id="379508"/>
    <lineage>
        <taxon>Eukaryota</taxon>
        <taxon>Fungi</taxon>
        <taxon>Dikarya</taxon>
        <taxon>Ascomycota</taxon>
        <taxon>Saccharomycotina</taxon>
        <taxon>Pichiomycetes</taxon>
        <taxon>Debaryomycetaceae</taxon>
        <taxon>Candida/Lodderomyces clade</taxon>
        <taxon>Lodderomyces</taxon>
    </lineage>
</organism>
<feature type="transmembrane region" description="Helical" evidence="6">
    <location>
        <begin position="121"/>
        <end position="146"/>
    </location>
</feature>
<feature type="transmembrane region" description="Helical" evidence="6">
    <location>
        <begin position="188"/>
        <end position="208"/>
    </location>
</feature>
<dbReference type="OMA" id="VKFCLYQ"/>
<dbReference type="GeneID" id="5230665"/>
<sequence>MSTEEALLIGAYRSYESCEQIVEPMKGVKNITYVTELKRLVQATIPLVITFFLQYAFSTTSMYFAGRLGPKELSACSIAICTFNMTGLAIFQGMATALDTFCSQAYGAGNLHGVGVYFQRACLIMLVTMIPLSFVWFNAGFILSLFVKDVEIVEMAQIFLKWHTLGVPAYILFEAGKRFLQAQHIFKAGTYVLLVSLPFNIYLNWLFVHNPSTSLGFTGIPLSIACTYWIITFTTLAYVVCIDGSQCWGGFTKRAFINWSPMIKLALPGVVMVISEYLAFEVMVFYAASFGTAALAAQSIVSSLVTLFYQPPFAYAVAISTRIGHSIGTRELKSAKITTNIFYLTAGIIGLTNLTIFIVGRHTLAKVFTSDKDVLKVAADLSILAGINQIGDTFNVVATGVLRGQGRQRIGSILNALAYYVVAIPLQYYLAFKTSIGLPGLWYGLIIAVGLLAMSQCFVIYRSNWDEIVETSDKMHDAQ</sequence>
<evidence type="ECO:0000313" key="8">
    <source>
        <dbReference type="Proteomes" id="UP000001996"/>
    </source>
</evidence>
<feature type="transmembrane region" description="Helical" evidence="6">
    <location>
        <begin position="442"/>
        <end position="461"/>
    </location>
</feature>
<evidence type="ECO:0000256" key="2">
    <source>
        <dbReference type="ARBA" id="ARBA00010199"/>
    </source>
</evidence>
<feature type="transmembrane region" description="Helical" evidence="6">
    <location>
        <begin position="381"/>
        <end position="401"/>
    </location>
</feature>
<dbReference type="STRING" id="379508.A5E6J7"/>
<dbReference type="InParanoid" id="A5E6J7"/>
<feature type="transmembrane region" description="Helical" evidence="6">
    <location>
        <begin position="341"/>
        <end position="361"/>
    </location>
</feature>
<feature type="transmembrane region" description="Helical" evidence="6">
    <location>
        <begin position="300"/>
        <end position="320"/>
    </location>
</feature>
<evidence type="ECO:0000313" key="7">
    <source>
        <dbReference type="EMBL" id="EDK47055.1"/>
    </source>
</evidence>
<evidence type="ECO:0000256" key="4">
    <source>
        <dbReference type="ARBA" id="ARBA00022989"/>
    </source>
</evidence>
<dbReference type="GO" id="GO:0015297">
    <property type="term" value="F:antiporter activity"/>
    <property type="evidence" value="ECO:0007669"/>
    <property type="project" value="InterPro"/>
</dbReference>
<keyword evidence="8" id="KW-1185">Reference proteome</keyword>
<feature type="transmembrane region" description="Helical" evidence="6">
    <location>
        <begin position="265"/>
        <end position="288"/>
    </location>
</feature>
<gene>
    <name evidence="7" type="ORF">LELG_05236</name>
</gene>
<evidence type="ECO:0000256" key="5">
    <source>
        <dbReference type="ARBA" id="ARBA00023136"/>
    </source>
</evidence>
<dbReference type="Pfam" id="PF01554">
    <property type="entry name" value="MatE"/>
    <property type="match status" value="2"/>
</dbReference>
<dbReference type="InterPro" id="IPR045069">
    <property type="entry name" value="MATE_euk"/>
</dbReference>
<dbReference type="OrthoDB" id="2126698at2759"/>
<dbReference type="GO" id="GO:0042910">
    <property type="term" value="F:xenobiotic transmembrane transporter activity"/>
    <property type="evidence" value="ECO:0007669"/>
    <property type="project" value="InterPro"/>
</dbReference>
<proteinExistence type="inferred from homology"/>
<evidence type="ECO:0000256" key="3">
    <source>
        <dbReference type="ARBA" id="ARBA00022692"/>
    </source>
</evidence>
<dbReference type="VEuPathDB" id="FungiDB:LELG_05236"/>
<keyword evidence="3 6" id="KW-0812">Transmembrane</keyword>
<comment type="subcellular location">
    <subcellularLocation>
        <location evidence="1">Membrane</location>
        <topology evidence="1">Multi-pass membrane protein</topology>
    </subcellularLocation>
</comment>